<evidence type="ECO:0000256" key="2">
    <source>
        <dbReference type="SAM" id="SignalP"/>
    </source>
</evidence>
<name>A0A4Z2JBP6_9TELE</name>
<proteinExistence type="predicted"/>
<dbReference type="Proteomes" id="UP000314294">
    <property type="component" value="Unassembled WGS sequence"/>
</dbReference>
<feature type="chain" id="PRO_5021237835" evidence="2">
    <location>
        <begin position="33"/>
        <end position="165"/>
    </location>
</feature>
<evidence type="ECO:0000256" key="1">
    <source>
        <dbReference type="SAM" id="MobiDB-lite"/>
    </source>
</evidence>
<feature type="region of interest" description="Disordered" evidence="1">
    <location>
        <begin position="60"/>
        <end position="165"/>
    </location>
</feature>
<protein>
    <submittedName>
        <fullName evidence="3">Uncharacterized protein</fullName>
    </submittedName>
</protein>
<gene>
    <name evidence="3" type="ORF">EYF80_002144</name>
</gene>
<dbReference type="AlphaFoldDB" id="A0A4Z2JBP6"/>
<feature type="compositionally biased region" description="Basic and acidic residues" evidence="1">
    <location>
        <begin position="107"/>
        <end position="144"/>
    </location>
</feature>
<accession>A0A4Z2JBP6</accession>
<dbReference type="EMBL" id="SRLO01000010">
    <property type="protein sequence ID" value="TNN87427.1"/>
    <property type="molecule type" value="Genomic_DNA"/>
</dbReference>
<evidence type="ECO:0000313" key="3">
    <source>
        <dbReference type="EMBL" id="TNN87427.1"/>
    </source>
</evidence>
<evidence type="ECO:0000313" key="4">
    <source>
        <dbReference type="Proteomes" id="UP000314294"/>
    </source>
</evidence>
<sequence length="165" mass="18383">MSVGRSPLARLDILTLCVQLLLQLFDGGLLGAQSLSQSQQLLLQHRINRRKLDPCRRLGAAPDAAAVTRRSGSRRPLSREARHQTQKLKRPGGRGASGRSEWPVNDGRSRDIPLVTEGKRREERDGLTERSARVPTERRSDHPEGFGSPAAGPQRRTQQETGKRR</sequence>
<feature type="signal peptide" evidence="2">
    <location>
        <begin position="1"/>
        <end position="32"/>
    </location>
</feature>
<keyword evidence="4" id="KW-1185">Reference proteome</keyword>
<reference evidence="3 4" key="1">
    <citation type="submission" date="2019-03" db="EMBL/GenBank/DDBJ databases">
        <title>First draft genome of Liparis tanakae, snailfish: a comprehensive survey of snailfish specific genes.</title>
        <authorList>
            <person name="Kim W."/>
            <person name="Song I."/>
            <person name="Jeong J.-H."/>
            <person name="Kim D."/>
            <person name="Kim S."/>
            <person name="Ryu S."/>
            <person name="Song J.Y."/>
            <person name="Lee S.K."/>
        </authorList>
    </citation>
    <scope>NUCLEOTIDE SEQUENCE [LARGE SCALE GENOMIC DNA]</scope>
    <source>
        <tissue evidence="3">Muscle</tissue>
    </source>
</reference>
<comment type="caution">
    <text evidence="3">The sequence shown here is derived from an EMBL/GenBank/DDBJ whole genome shotgun (WGS) entry which is preliminary data.</text>
</comment>
<organism evidence="3 4">
    <name type="scientific">Liparis tanakae</name>
    <name type="common">Tanaka's snailfish</name>
    <dbReference type="NCBI Taxonomy" id="230148"/>
    <lineage>
        <taxon>Eukaryota</taxon>
        <taxon>Metazoa</taxon>
        <taxon>Chordata</taxon>
        <taxon>Craniata</taxon>
        <taxon>Vertebrata</taxon>
        <taxon>Euteleostomi</taxon>
        <taxon>Actinopterygii</taxon>
        <taxon>Neopterygii</taxon>
        <taxon>Teleostei</taxon>
        <taxon>Neoteleostei</taxon>
        <taxon>Acanthomorphata</taxon>
        <taxon>Eupercaria</taxon>
        <taxon>Perciformes</taxon>
        <taxon>Cottioidei</taxon>
        <taxon>Cottales</taxon>
        <taxon>Liparidae</taxon>
        <taxon>Liparis</taxon>
    </lineage>
</organism>
<keyword evidence="2" id="KW-0732">Signal</keyword>